<dbReference type="InterPro" id="IPR011250">
    <property type="entry name" value="OMP/PagP_B-barrel"/>
</dbReference>
<feature type="domain" description="Outer membrane protein beta-barrel" evidence="3">
    <location>
        <begin position="11"/>
        <end position="180"/>
    </location>
</feature>
<evidence type="ECO:0000313" key="4">
    <source>
        <dbReference type="EMBL" id="MFC4727432.1"/>
    </source>
</evidence>
<dbReference type="EMBL" id="JBHSGG010000011">
    <property type="protein sequence ID" value="MFC4727432.1"/>
    <property type="molecule type" value="Genomic_DNA"/>
</dbReference>
<dbReference type="Proteomes" id="UP001595892">
    <property type="component" value="Unassembled WGS sequence"/>
</dbReference>
<name>A0ABV9NGC6_9GAMM</name>
<dbReference type="SUPFAM" id="SSF56925">
    <property type="entry name" value="OMPA-like"/>
    <property type="match status" value="1"/>
</dbReference>
<keyword evidence="5" id="KW-1185">Reference proteome</keyword>
<feature type="signal peptide" evidence="2">
    <location>
        <begin position="1"/>
        <end position="23"/>
    </location>
</feature>
<dbReference type="Pfam" id="PF13505">
    <property type="entry name" value="OMP_b-brl"/>
    <property type="match status" value="1"/>
</dbReference>
<accession>A0ABV9NGC6</accession>
<gene>
    <name evidence="4" type="ORF">ACFO3Q_04510</name>
</gene>
<organism evidence="4 5">
    <name type="scientific">Coralloluteibacterium thermophilum</name>
    <dbReference type="NCBI Taxonomy" id="2707049"/>
    <lineage>
        <taxon>Bacteria</taxon>
        <taxon>Pseudomonadati</taxon>
        <taxon>Pseudomonadota</taxon>
        <taxon>Gammaproteobacteria</taxon>
        <taxon>Lysobacterales</taxon>
        <taxon>Lysobacteraceae</taxon>
        <taxon>Coralloluteibacterium</taxon>
    </lineage>
</organism>
<reference evidence="5" key="1">
    <citation type="journal article" date="2019" name="Int. J. Syst. Evol. Microbiol.">
        <title>The Global Catalogue of Microorganisms (GCM) 10K type strain sequencing project: providing services to taxonomists for standard genome sequencing and annotation.</title>
        <authorList>
            <consortium name="The Broad Institute Genomics Platform"/>
            <consortium name="The Broad Institute Genome Sequencing Center for Infectious Disease"/>
            <person name="Wu L."/>
            <person name="Ma J."/>
        </authorList>
    </citation>
    <scope>NUCLEOTIDE SEQUENCE [LARGE SCALE GENOMIC DNA]</scope>
    <source>
        <strain evidence="5">CGMCC 1.13574</strain>
    </source>
</reference>
<feature type="chain" id="PRO_5045967125" evidence="2">
    <location>
        <begin position="24"/>
        <end position="181"/>
    </location>
</feature>
<dbReference type="InterPro" id="IPR027385">
    <property type="entry name" value="Beta-barrel_OMP"/>
</dbReference>
<evidence type="ECO:0000259" key="3">
    <source>
        <dbReference type="Pfam" id="PF13505"/>
    </source>
</evidence>
<comment type="caution">
    <text evidence="4">The sequence shown here is derived from an EMBL/GenBank/DDBJ whole genome shotgun (WGS) entry which is preliminary data.</text>
</comment>
<keyword evidence="1 2" id="KW-0732">Signal</keyword>
<proteinExistence type="predicted"/>
<evidence type="ECO:0000313" key="5">
    <source>
        <dbReference type="Proteomes" id="UP001595892"/>
    </source>
</evidence>
<sequence length="181" mass="19960">MKMTKALIPAIAIALALPVAANAADRGFYLGGKVGAASYEDRWIDENDTSFGVYGGFRFNPYFAVEGMYTDFGNIRGSLTPPELGRGSVEPRSFGVSAVGFLPIGNQFSLFANAGLHSWEADPDERLREVIGKRSSTDPFYGVGAQFDFNSNWSMRAHYQRFEFGDADNDEISLGLHYTFR</sequence>
<protein>
    <submittedName>
        <fullName evidence="4">Porin family protein</fullName>
    </submittedName>
</protein>
<evidence type="ECO:0000256" key="1">
    <source>
        <dbReference type="ARBA" id="ARBA00022729"/>
    </source>
</evidence>
<evidence type="ECO:0000256" key="2">
    <source>
        <dbReference type="SAM" id="SignalP"/>
    </source>
</evidence>
<dbReference type="Gene3D" id="2.40.160.20">
    <property type="match status" value="1"/>
</dbReference>
<dbReference type="RefSeq" id="WP_377003443.1">
    <property type="nucleotide sequence ID" value="NZ_JBHSGG010000011.1"/>
</dbReference>